<evidence type="ECO:0000313" key="1">
    <source>
        <dbReference type="EnsemblMetazoa" id="PPA26472.1"/>
    </source>
</evidence>
<dbReference type="EnsemblMetazoa" id="PPA26472.1">
    <property type="protein sequence ID" value="PPA26472.1"/>
    <property type="gene ID" value="WBGene00116026"/>
</dbReference>
<keyword evidence="2" id="KW-1185">Reference proteome</keyword>
<protein>
    <submittedName>
        <fullName evidence="1">Uncharacterized protein</fullName>
    </submittedName>
</protein>
<dbReference type="Proteomes" id="UP000005239">
    <property type="component" value="Unassembled WGS sequence"/>
</dbReference>
<accession>A0A454Y023</accession>
<proteinExistence type="predicted"/>
<name>A0A454Y023_PRIPA</name>
<gene>
    <name evidence="1" type="primary">WBGene00116026</name>
</gene>
<reference evidence="1" key="2">
    <citation type="submission" date="2022-06" db="UniProtKB">
        <authorList>
            <consortium name="EnsemblMetazoa"/>
        </authorList>
    </citation>
    <scope>IDENTIFICATION</scope>
    <source>
        <strain evidence="1">PS312</strain>
    </source>
</reference>
<organism evidence="1 2">
    <name type="scientific">Pristionchus pacificus</name>
    <name type="common">Parasitic nematode worm</name>
    <dbReference type="NCBI Taxonomy" id="54126"/>
    <lineage>
        <taxon>Eukaryota</taxon>
        <taxon>Metazoa</taxon>
        <taxon>Ecdysozoa</taxon>
        <taxon>Nematoda</taxon>
        <taxon>Chromadorea</taxon>
        <taxon>Rhabditida</taxon>
        <taxon>Rhabditina</taxon>
        <taxon>Diplogasteromorpha</taxon>
        <taxon>Diplogasteroidea</taxon>
        <taxon>Neodiplogasteridae</taxon>
        <taxon>Pristionchus</taxon>
    </lineage>
</organism>
<evidence type="ECO:0000313" key="2">
    <source>
        <dbReference type="Proteomes" id="UP000005239"/>
    </source>
</evidence>
<accession>A0A8R1UI39</accession>
<reference evidence="2" key="1">
    <citation type="journal article" date="2008" name="Nat. Genet.">
        <title>The Pristionchus pacificus genome provides a unique perspective on nematode lifestyle and parasitism.</title>
        <authorList>
            <person name="Dieterich C."/>
            <person name="Clifton S.W."/>
            <person name="Schuster L.N."/>
            <person name="Chinwalla A."/>
            <person name="Delehaunty K."/>
            <person name="Dinkelacker I."/>
            <person name="Fulton L."/>
            <person name="Fulton R."/>
            <person name="Godfrey J."/>
            <person name="Minx P."/>
            <person name="Mitreva M."/>
            <person name="Roeseler W."/>
            <person name="Tian H."/>
            <person name="Witte H."/>
            <person name="Yang S.P."/>
            <person name="Wilson R.K."/>
            <person name="Sommer R.J."/>
        </authorList>
    </citation>
    <scope>NUCLEOTIDE SEQUENCE [LARGE SCALE GENOMIC DNA]</scope>
    <source>
        <strain evidence="2">PS312</strain>
    </source>
</reference>
<dbReference type="AlphaFoldDB" id="A0A454Y023"/>
<sequence length="450" mass="49754">MMKPPERDHEMDLLVSSAQVSTVRRIDRPRLLIKEEPLEELLIEPPLIRPAHNQIDHAAVPKPEATNNEASSIFVDGDLTVLSENIVPPTTMSGLADPLSRFIRIKREPVEQELLIELPTKMTSRHEPAVVGQPRNVDPMCPVPTRTDMKRPLSSGSFNGPPRKQVRFDENLVRVHHYDRTPSLRSCRGKPNNVRARINVAPPVQPLRMAAPVLVSPAPLSAAASPAPIVEIPVLAGADQALVNPDVMPIGWPQHPQPVFQQHIMPVLYNEFTRSYFLPNGTPLVVADDVVDDDDIDVVTLDEMNTSEKVEAPITTQEELAAALAQLLRGDARLRQFMDANGGDPEEMSARAAAAMMNSKLVSRSFSQESGRPLRLEADENLDASFVDDDDSTSDSDTGASSIEVLPIVEHMEDEAQHGVQTRSARRKEEIARTRTARLSLRRLNVTQVP</sequence>